<feature type="non-terminal residue" evidence="1">
    <location>
        <position position="69"/>
    </location>
</feature>
<dbReference type="EMBL" id="CAJVQC010002560">
    <property type="protein sequence ID" value="CAG8513334.1"/>
    <property type="molecule type" value="Genomic_DNA"/>
</dbReference>
<sequence>MTTRKEFVKDLAAALWYIDKCDSEKLKSQSCNIPIEMKQFVRRFDIIRLKKKRDRFDTTTFAYHSNILF</sequence>
<protein>
    <submittedName>
        <fullName evidence="1">24273_t:CDS:1</fullName>
    </submittedName>
</protein>
<organism evidence="1 2">
    <name type="scientific">Racocetra persica</name>
    <dbReference type="NCBI Taxonomy" id="160502"/>
    <lineage>
        <taxon>Eukaryota</taxon>
        <taxon>Fungi</taxon>
        <taxon>Fungi incertae sedis</taxon>
        <taxon>Mucoromycota</taxon>
        <taxon>Glomeromycotina</taxon>
        <taxon>Glomeromycetes</taxon>
        <taxon>Diversisporales</taxon>
        <taxon>Gigasporaceae</taxon>
        <taxon>Racocetra</taxon>
    </lineage>
</organism>
<reference evidence="1" key="1">
    <citation type="submission" date="2021-06" db="EMBL/GenBank/DDBJ databases">
        <authorList>
            <person name="Kallberg Y."/>
            <person name="Tangrot J."/>
            <person name="Rosling A."/>
        </authorList>
    </citation>
    <scope>NUCLEOTIDE SEQUENCE</scope>
    <source>
        <strain evidence="1">MA461A</strain>
    </source>
</reference>
<evidence type="ECO:0000313" key="2">
    <source>
        <dbReference type="Proteomes" id="UP000789920"/>
    </source>
</evidence>
<gene>
    <name evidence="1" type="ORF">RPERSI_LOCUS2358</name>
</gene>
<comment type="caution">
    <text evidence="1">The sequence shown here is derived from an EMBL/GenBank/DDBJ whole genome shotgun (WGS) entry which is preliminary data.</text>
</comment>
<evidence type="ECO:0000313" key="1">
    <source>
        <dbReference type="EMBL" id="CAG8513334.1"/>
    </source>
</evidence>
<proteinExistence type="predicted"/>
<dbReference type="Proteomes" id="UP000789920">
    <property type="component" value="Unassembled WGS sequence"/>
</dbReference>
<name>A0ACA9L8M4_9GLOM</name>
<accession>A0ACA9L8M4</accession>
<keyword evidence="2" id="KW-1185">Reference proteome</keyword>